<comment type="similarity">
    <text evidence="2">Belongs to the GerABKC lipoprotein family.</text>
</comment>
<dbReference type="GO" id="GO:0009847">
    <property type="term" value="P:spore germination"/>
    <property type="evidence" value="ECO:0007669"/>
    <property type="project" value="InterPro"/>
</dbReference>
<evidence type="ECO:0000256" key="6">
    <source>
        <dbReference type="ARBA" id="ARBA00023139"/>
    </source>
</evidence>
<keyword evidence="7" id="KW-0449">Lipoprotein</keyword>
<dbReference type="Proteomes" id="UP000637643">
    <property type="component" value="Unassembled WGS sequence"/>
</dbReference>
<name>A0A917CF00_9BACL</name>
<evidence type="ECO:0000256" key="1">
    <source>
        <dbReference type="ARBA" id="ARBA00004635"/>
    </source>
</evidence>
<keyword evidence="6" id="KW-0564">Palmitate</keyword>
<dbReference type="InterPro" id="IPR038501">
    <property type="entry name" value="Spore_GerAC_C_sf"/>
</dbReference>
<dbReference type="Pfam" id="PF05504">
    <property type="entry name" value="Spore_GerAC"/>
    <property type="match status" value="1"/>
</dbReference>
<dbReference type="PROSITE" id="PS51257">
    <property type="entry name" value="PROKAR_LIPOPROTEIN"/>
    <property type="match status" value="1"/>
</dbReference>
<evidence type="ECO:0000256" key="5">
    <source>
        <dbReference type="ARBA" id="ARBA00023136"/>
    </source>
</evidence>
<evidence type="ECO:0000256" key="7">
    <source>
        <dbReference type="ARBA" id="ARBA00023288"/>
    </source>
</evidence>
<dbReference type="InterPro" id="IPR008844">
    <property type="entry name" value="Spore_GerAC-like"/>
</dbReference>
<evidence type="ECO:0000313" key="11">
    <source>
        <dbReference type="Proteomes" id="UP000637643"/>
    </source>
</evidence>
<evidence type="ECO:0000256" key="4">
    <source>
        <dbReference type="ARBA" id="ARBA00022729"/>
    </source>
</evidence>
<evidence type="ECO:0000259" key="9">
    <source>
        <dbReference type="Pfam" id="PF25198"/>
    </source>
</evidence>
<dbReference type="PANTHER" id="PTHR35789">
    <property type="entry name" value="SPORE GERMINATION PROTEIN B3"/>
    <property type="match status" value="1"/>
</dbReference>
<evidence type="ECO:0008006" key="12">
    <source>
        <dbReference type="Google" id="ProtNLM"/>
    </source>
</evidence>
<keyword evidence="3" id="KW-0309">Germination</keyword>
<reference evidence="10" key="2">
    <citation type="submission" date="2020-09" db="EMBL/GenBank/DDBJ databases">
        <authorList>
            <person name="Sun Q."/>
            <person name="Zhou Y."/>
        </authorList>
    </citation>
    <scope>NUCLEOTIDE SEQUENCE</scope>
    <source>
        <strain evidence="10">CGMCC 1.16134</strain>
    </source>
</reference>
<dbReference type="EMBL" id="BMKR01000014">
    <property type="protein sequence ID" value="GGF86866.1"/>
    <property type="molecule type" value="Genomic_DNA"/>
</dbReference>
<feature type="domain" description="Spore germination protein N-terminal" evidence="9">
    <location>
        <begin position="20"/>
        <end position="191"/>
    </location>
</feature>
<accession>A0A917CF00</accession>
<feature type="domain" description="Spore germination GerAC-like C-terminal" evidence="8">
    <location>
        <begin position="202"/>
        <end position="362"/>
    </location>
</feature>
<gene>
    <name evidence="10" type="ORF">GCM10010912_35180</name>
</gene>
<keyword evidence="5" id="KW-0472">Membrane</keyword>
<keyword evidence="11" id="KW-1185">Reference proteome</keyword>
<reference evidence="10" key="1">
    <citation type="journal article" date="2014" name="Int. J. Syst. Evol. Microbiol.">
        <title>Complete genome sequence of Corynebacterium casei LMG S-19264T (=DSM 44701T), isolated from a smear-ripened cheese.</title>
        <authorList>
            <consortium name="US DOE Joint Genome Institute (JGI-PGF)"/>
            <person name="Walter F."/>
            <person name="Albersmeier A."/>
            <person name="Kalinowski J."/>
            <person name="Ruckert C."/>
        </authorList>
    </citation>
    <scope>NUCLEOTIDE SEQUENCE</scope>
    <source>
        <strain evidence="10">CGMCC 1.16134</strain>
    </source>
</reference>
<evidence type="ECO:0000259" key="8">
    <source>
        <dbReference type="Pfam" id="PF05504"/>
    </source>
</evidence>
<comment type="caution">
    <text evidence="10">The sequence shown here is derived from an EMBL/GenBank/DDBJ whole genome shotgun (WGS) entry which is preliminary data.</text>
</comment>
<evidence type="ECO:0000313" key="10">
    <source>
        <dbReference type="EMBL" id="GGF86866.1"/>
    </source>
</evidence>
<dbReference type="Gene3D" id="3.30.300.210">
    <property type="entry name" value="Nutrient germinant receptor protein C, domain 3"/>
    <property type="match status" value="1"/>
</dbReference>
<dbReference type="Pfam" id="PF25198">
    <property type="entry name" value="Spore_GerAC_N"/>
    <property type="match status" value="1"/>
</dbReference>
<comment type="subcellular location">
    <subcellularLocation>
        <location evidence="1">Membrane</location>
        <topology evidence="1">Lipid-anchor</topology>
    </subcellularLocation>
</comment>
<dbReference type="GO" id="GO:0016020">
    <property type="term" value="C:membrane"/>
    <property type="evidence" value="ECO:0007669"/>
    <property type="project" value="UniProtKB-SubCell"/>
</dbReference>
<dbReference type="RefSeq" id="WP_189027096.1">
    <property type="nucleotide sequence ID" value="NZ_BMKR01000014.1"/>
</dbReference>
<proteinExistence type="inferred from homology"/>
<evidence type="ECO:0000256" key="2">
    <source>
        <dbReference type="ARBA" id="ARBA00007886"/>
    </source>
</evidence>
<organism evidence="10 11">
    <name type="scientific">Paenibacillus albidus</name>
    <dbReference type="NCBI Taxonomy" id="2041023"/>
    <lineage>
        <taxon>Bacteria</taxon>
        <taxon>Bacillati</taxon>
        <taxon>Bacillota</taxon>
        <taxon>Bacilli</taxon>
        <taxon>Bacillales</taxon>
        <taxon>Paenibacillaceae</taxon>
        <taxon>Paenibacillus</taxon>
    </lineage>
</organism>
<dbReference type="InterPro" id="IPR057336">
    <property type="entry name" value="GerAC_N"/>
</dbReference>
<dbReference type="NCBIfam" id="TIGR02887">
    <property type="entry name" value="spore_ger_x_C"/>
    <property type="match status" value="1"/>
</dbReference>
<sequence length="365" mass="42020">MKRWLLAIMLVLLLFTGGCDFKDIDRRIFVVAIGVDAGEKEGHFKISLKMALPQGEITKIDEKVQILTEESFSISEAVRRMKSRVEKELDFVHCKSIILGEGLAQKDIRHIMDWAVRRRDLQLILHVAVGRPDALKVLQVKPQSERIPSNSLIMAMSGQGTESPFITKVFSFQLMRNIYEKGLDPILPIIEARGQEEFVINKIALFDKHRIRETLTPNETRLFNLLSRKNLRTNLPAFYKGEMYQYYTEQSTSAYRIFTPGGGKPTLRYRIKIKGILEESSNEDIVTQSLLKEIGAAGEEDLRKKIHALLRKIQASHQDPLGWGLRYGARHFNNRTEMDNWNDLYAQLRFQVDVRVNIKYSGVTK</sequence>
<evidence type="ECO:0000256" key="3">
    <source>
        <dbReference type="ARBA" id="ARBA00022544"/>
    </source>
</evidence>
<protein>
    <recommendedName>
        <fullName evidence="12">Ger(X)C family spore germination protein</fullName>
    </recommendedName>
</protein>
<dbReference type="AlphaFoldDB" id="A0A917CF00"/>
<dbReference type="InterPro" id="IPR046953">
    <property type="entry name" value="Spore_GerAC-like_C"/>
</dbReference>
<dbReference type="PANTHER" id="PTHR35789:SF1">
    <property type="entry name" value="SPORE GERMINATION PROTEIN B3"/>
    <property type="match status" value="1"/>
</dbReference>
<keyword evidence="4" id="KW-0732">Signal</keyword>